<dbReference type="PATRIC" id="fig|698955.3.peg.1212"/>
<reference evidence="1 2" key="1">
    <citation type="journal article" date="2012" name="J. Bacteriol.">
        <title>Comparative Genomic Analyses of 17 Clinical Isolates of Gardnerella vaginalis Provide Evidence of Multiple Genetically Isolated Clades Consistent with Subspeciation into Genovars.</title>
        <authorList>
            <person name="Ahmed A."/>
            <person name="Earl J."/>
            <person name="Retchless A."/>
            <person name="Hillier S."/>
            <person name="Rabe L."/>
            <person name="Cherpes T."/>
            <person name="Powell E."/>
            <person name="Janto B."/>
            <person name="Eutsey R."/>
            <person name="Hiller N.L."/>
            <person name="Boissy R."/>
            <person name="Dahlgreen M."/>
            <person name="Hall B."/>
            <person name="Costerton J."/>
            <person name="Post J.C."/>
            <person name="Hu F."/>
            <person name="Ehrlich G."/>
        </authorList>
    </citation>
    <scope>NUCLEOTIDE SEQUENCE [LARGE SCALE GENOMIC DNA]</scope>
    <source>
        <strain evidence="1 2">55152</strain>
    </source>
</reference>
<protein>
    <submittedName>
        <fullName evidence="1">Uncharacterized protein</fullName>
    </submittedName>
</protein>
<dbReference type="EMBL" id="ADEQ01000024">
    <property type="protein sequence ID" value="EIK78891.1"/>
    <property type="molecule type" value="Genomic_DNA"/>
</dbReference>
<evidence type="ECO:0000313" key="1">
    <source>
        <dbReference type="EMBL" id="EIK78891.1"/>
    </source>
</evidence>
<sequence length="31" mass="3354">MKSKSNVKKIPIFGDFAAKSAIIIFIANVCV</sequence>
<name>I4LPK1_GARVA</name>
<organism evidence="1 2">
    <name type="scientific">Gardnerella vaginalis 55152</name>
    <dbReference type="NCBI Taxonomy" id="698955"/>
    <lineage>
        <taxon>Bacteria</taxon>
        <taxon>Bacillati</taxon>
        <taxon>Actinomycetota</taxon>
        <taxon>Actinomycetes</taxon>
        <taxon>Bifidobacteriales</taxon>
        <taxon>Bifidobacteriaceae</taxon>
        <taxon>Gardnerella</taxon>
    </lineage>
</organism>
<dbReference type="Proteomes" id="UP000005936">
    <property type="component" value="Unassembled WGS sequence"/>
</dbReference>
<comment type="caution">
    <text evidence="1">The sequence shown here is derived from an EMBL/GenBank/DDBJ whole genome shotgun (WGS) entry which is preliminary data.</text>
</comment>
<proteinExistence type="predicted"/>
<gene>
    <name evidence="1" type="ORF">CGSMWGv55152_06228</name>
</gene>
<evidence type="ECO:0000313" key="2">
    <source>
        <dbReference type="Proteomes" id="UP000005936"/>
    </source>
</evidence>
<accession>I4LPK1</accession>
<dbReference type="AlphaFoldDB" id="I4LPK1"/>